<dbReference type="EC" id="2.3.3.16" evidence="2"/>
<gene>
    <name evidence="3" type="ORF">E9229_003552</name>
</gene>
<reference evidence="3 4" key="1">
    <citation type="submission" date="2020-08" db="EMBL/GenBank/DDBJ databases">
        <title>Sequencing the genomes of 1000 actinobacteria strains.</title>
        <authorList>
            <person name="Klenk H.-P."/>
        </authorList>
    </citation>
    <scope>NUCLEOTIDE SEQUENCE [LARGE SCALE GENOMIC DNA]</scope>
    <source>
        <strain evidence="3 4">DSM 22826</strain>
    </source>
</reference>
<dbReference type="Gene3D" id="1.10.580.10">
    <property type="entry name" value="Citrate Synthase, domain 1"/>
    <property type="match status" value="1"/>
</dbReference>
<dbReference type="SUPFAM" id="SSF48256">
    <property type="entry name" value="Citrate synthase"/>
    <property type="match status" value="1"/>
</dbReference>
<dbReference type="AlphaFoldDB" id="A0A839QRK5"/>
<dbReference type="InterPro" id="IPR016142">
    <property type="entry name" value="Citrate_synth-like_lrg_a-sub"/>
</dbReference>
<sequence>MIHLKRLPLSAALDAFGGPFHRSASIEARRLIEDALERPVEQAVSLHLARTGTLTAFGHPICEGTDPRVDMLLSLLEQMPGADADSTAVRQLTGTVG</sequence>
<dbReference type="Gene3D" id="1.10.230.10">
    <property type="entry name" value="Cytochrome P450-Terp, domain 2"/>
    <property type="match status" value="1"/>
</dbReference>
<dbReference type="Proteomes" id="UP000523000">
    <property type="component" value="Unassembled WGS sequence"/>
</dbReference>
<dbReference type="EMBL" id="JACHVS010000002">
    <property type="protein sequence ID" value="MBB2997305.1"/>
    <property type="molecule type" value="Genomic_DNA"/>
</dbReference>
<dbReference type="GO" id="GO:0006099">
    <property type="term" value="P:tricarboxylic acid cycle"/>
    <property type="evidence" value="ECO:0007669"/>
    <property type="project" value="UniProtKB-UniPathway"/>
</dbReference>
<accession>A0A839QRK5</accession>
<evidence type="ECO:0000313" key="4">
    <source>
        <dbReference type="Proteomes" id="UP000523000"/>
    </source>
</evidence>
<comment type="pathway">
    <text evidence="1">Carbohydrate metabolism; tricarboxylic acid cycle.</text>
</comment>
<keyword evidence="4" id="KW-1185">Reference proteome</keyword>
<dbReference type="InterPro" id="IPR002020">
    <property type="entry name" value="Citrate_synthase"/>
</dbReference>
<dbReference type="Pfam" id="PF00285">
    <property type="entry name" value="Citrate_synt"/>
    <property type="match status" value="1"/>
</dbReference>
<name>A0A839QRK5_9MICC</name>
<organism evidence="3 4">
    <name type="scientific">Paeniglutamicibacter cryotolerans</name>
    <dbReference type="NCBI Taxonomy" id="670079"/>
    <lineage>
        <taxon>Bacteria</taxon>
        <taxon>Bacillati</taxon>
        <taxon>Actinomycetota</taxon>
        <taxon>Actinomycetes</taxon>
        <taxon>Micrococcales</taxon>
        <taxon>Micrococcaceae</taxon>
        <taxon>Paeniglutamicibacter</taxon>
    </lineage>
</organism>
<evidence type="ECO:0000256" key="2">
    <source>
        <dbReference type="ARBA" id="ARBA00012972"/>
    </source>
</evidence>
<comment type="caution">
    <text evidence="3">The sequence shown here is derived from an EMBL/GenBank/DDBJ whole genome shotgun (WGS) entry which is preliminary data.</text>
</comment>
<protein>
    <recommendedName>
        <fullName evidence="2">citrate synthase (unknown stereospecificity)</fullName>
        <ecNumber evidence="2">2.3.3.16</ecNumber>
    </recommendedName>
</protein>
<evidence type="ECO:0000313" key="3">
    <source>
        <dbReference type="EMBL" id="MBB2997305.1"/>
    </source>
</evidence>
<dbReference type="UniPathway" id="UPA00223"/>
<dbReference type="GO" id="GO:0036440">
    <property type="term" value="F:citrate synthase activity"/>
    <property type="evidence" value="ECO:0007669"/>
    <property type="project" value="UniProtKB-EC"/>
</dbReference>
<dbReference type="InterPro" id="IPR036969">
    <property type="entry name" value="Citrate_synthase_sf"/>
</dbReference>
<evidence type="ECO:0000256" key="1">
    <source>
        <dbReference type="ARBA" id="ARBA00005163"/>
    </source>
</evidence>
<proteinExistence type="predicted"/>
<dbReference type="InterPro" id="IPR016143">
    <property type="entry name" value="Citrate_synth-like_sm_a-sub"/>
</dbReference>